<dbReference type="GO" id="GO:0005886">
    <property type="term" value="C:plasma membrane"/>
    <property type="evidence" value="ECO:0007669"/>
    <property type="project" value="UniProtKB-SubCell"/>
</dbReference>
<evidence type="ECO:0000256" key="4">
    <source>
        <dbReference type="ARBA" id="ARBA00022967"/>
    </source>
</evidence>
<gene>
    <name evidence="8" type="primary">rnfE</name>
    <name evidence="9" type="ORF">EF806_00025</name>
</gene>
<dbReference type="NCBIfam" id="TIGR01948">
    <property type="entry name" value="rnfE"/>
    <property type="match status" value="1"/>
</dbReference>
<comment type="caution">
    <text evidence="8">Lacks conserved residue(s) required for the propagation of feature annotation.</text>
</comment>
<evidence type="ECO:0000256" key="3">
    <source>
        <dbReference type="ARBA" id="ARBA00022692"/>
    </source>
</evidence>
<dbReference type="PANTHER" id="PTHR30586">
    <property type="entry name" value="ELECTRON TRANSPORT COMPLEX PROTEIN RNFE"/>
    <property type="match status" value="1"/>
</dbReference>
<dbReference type="AlphaFoldDB" id="A0A520KU13"/>
<keyword evidence="7 8" id="KW-0472">Membrane</keyword>
<evidence type="ECO:0000256" key="6">
    <source>
        <dbReference type="ARBA" id="ARBA00022989"/>
    </source>
</evidence>
<dbReference type="GO" id="GO:0022900">
    <property type="term" value="P:electron transport chain"/>
    <property type="evidence" value="ECO:0007669"/>
    <property type="project" value="UniProtKB-UniRule"/>
</dbReference>
<evidence type="ECO:0000256" key="5">
    <source>
        <dbReference type="ARBA" id="ARBA00022982"/>
    </source>
</evidence>
<keyword evidence="6 8" id="KW-1133">Transmembrane helix</keyword>
<evidence type="ECO:0000256" key="2">
    <source>
        <dbReference type="ARBA" id="ARBA00022448"/>
    </source>
</evidence>
<dbReference type="EMBL" id="RXIF01000001">
    <property type="protein sequence ID" value="RZN65613.1"/>
    <property type="molecule type" value="Genomic_DNA"/>
</dbReference>
<comment type="subcellular location">
    <subcellularLocation>
        <location evidence="8">Cell membrane</location>
        <topology evidence="8">Multi-pass membrane protein</topology>
    </subcellularLocation>
    <subcellularLocation>
        <location evidence="1">Endomembrane system</location>
        <topology evidence="1">Multi-pass membrane protein</topology>
    </subcellularLocation>
</comment>
<dbReference type="InterPro" id="IPR010968">
    <property type="entry name" value="RnfE"/>
</dbReference>
<dbReference type="GO" id="GO:0012505">
    <property type="term" value="C:endomembrane system"/>
    <property type="evidence" value="ECO:0007669"/>
    <property type="project" value="UniProtKB-SubCell"/>
</dbReference>
<keyword evidence="4 8" id="KW-1278">Translocase</keyword>
<feature type="transmembrane region" description="Helical" evidence="8">
    <location>
        <begin position="177"/>
        <end position="197"/>
    </location>
</feature>
<dbReference type="NCBIfam" id="NF009070">
    <property type="entry name" value="PRK12405.1"/>
    <property type="match status" value="1"/>
</dbReference>
<comment type="function">
    <text evidence="8">Part of a membrane-bound complex that couples electron transfer with translocation of ions across the membrane.</text>
</comment>
<dbReference type="InterPro" id="IPR003667">
    <property type="entry name" value="NqrDE/RnfAE"/>
</dbReference>
<evidence type="ECO:0000256" key="8">
    <source>
        <dbReference type="HAMAP-Rule" id="MF_00478"/>
    </source>
</evidence>
<keyword evidence="3 8" id="KW-0812">Transmembrane</keyword>
<dbReference type="HAMAP" id="MF_00478">
    <property type="entry name" value="RsxE_RnfE"/>
    <property type="match status" value="1"/>
</dbReference>
<keyword evidence="5 8" id="KW-0249">Electron transport</keyword>
<sequence>MPFNDFSKGLIKINPIFVLALGLCPALAVSISIENAFGMGIAVIFVLTLSNLIISLLRNVIPKDVRIPSFIVIIATFVTIVNLTFKAYLPSLSESLGIYIPLIVVNCIILGRAEAFASKNPPLRSVLDGLGEGTGFLLAILLISFFRELLGTGGINFAILGYEFGSFIIPLFSDMPALFFIMPPGAFLIIGLLLGLFKRMDVI</sequence>
<feature type="transmembrane region" description="Helical" evidence="8">
    <location>
        <begin position="69"/>
        <end position="89"/>
    </location>
</feature>
<organism evidence="9 10">
    <name type="scientific">Methanoliparum thermophilum</name>
    <dbReference type="NCBI Taxonomy" id="2491083"/>
    <lineage>
        <taxon>Archaea</taxon>
        <taxon>Methanobacteriati</taxon>
        <taxon>Methanobacteriota</taxon>
        <taxon>Candidatus Methanoliparia</taxon>
        <taxon>Candidatus Methanoliparales</taxon>
        <taxon>Candidatus Methanoliparaceae</taxon>
        <taxon>Candidatus Methanoliparum</taxon>
    </lineage>
</organism>
<reference evidence="9 10" key="1">
    <citation type="journal article" date="2019" name="Nat. Microbiol.">
        <title>Wide diversity of methane and short-chain alkane metabolisms in uncultured archaea.</title>
        <authorList>
            <person name="Borrel G."/>
            <person name="Adam P.S."/>
            <person name="McKay L.J."/>
            <person name="Chen L.X."/>
            <person name="Sierra-Garcia I.N."/>
            <person name="Sieber C.M."/>
            <person name="Letourneur Q."/>
            <person name="Ghozlane A."/>
            <person name="Andersen G.L."/>
            <person name="Li W.J."/>
            <person name="Hallam S.J."/>
            <person name="Muyzer G."/>
            <person name="de Oliveira V.M."/>
            <person name="Inskeep W.P."/>
            <person name="Banfield J.F."/>
            <person name="Gribaldo S."/>
        </authorList>
    </citation>
    <scope>NUCLEOTIDE SEQUENCE [LARGE SCALE GENOMIC DNA]</scope>
    <source>
        <strain evidence="9">NM1a</strain>
    </source>
</reference>
<evidence type="ECO:0000313" key="9">
    <source>
        <dbReference type="EMBL" id="RZN65613.1"/>
    </source>
</evidence>
<dbReference type="PIRSF" id="PIRSF006102">
    <property type="entry name" value="NQR_DE"/>
    <property type="match status" value="1"/>
</dbReference>
<proteinExistence type="inferred from homology"/>
<keyword evidence="2 8" id="KW-0813">Transport</keyword>
<feature type="transmembrane region" description="Helical" evidence="8">
    <location>
        <begin position="95"/>
        <end position="113"/>
    </location>
</feature>
<name>A0A520KU13_METT2</name>
<accession>A0A520KU13</accession>
<evidence type="ECO:0000256" key="7">
    <source>
        <dbReference type="ARBA" id="ARBA00023136"/>
    </source>
</evidence>
<dbReference type="Proteomes" id="UP000317158">
    <property type="component" value="Unassembled WGS sequence"/>
</dbReference>
<dbReference type="EC" id="7.-.-.-" evidence="8"/>
<keyword evidence="8" id="KW-1003">Cell membrane</keyword>
<protein>
    <recommendedName>
        <fullName evidence="8">Ion-translocating oxidoreductase complex subunit E</fullName>
        <ecNumber evidence="8">7.-.-.-</ecNumber>
    </recommendedName>
    <alternativeName>
        <fullName evidence="8">Rnf electron transport complex subunit E</fullName>
    </alternativeName>
</protein>
<feature type="transmembrane region" description="Helical" evidence="8">
    <location>
        <begin position="38"/>
        <end position="57"/>
    </location>
</feature>
<comment type="similarity">
    <text evidence="8">Belongs to the NqrDE/RnfAE family.</text>
</comment>
<dbReference type="PANTHER" id="PTHR30586:SF0">
    <property type="entry name" value="ION-TRANSLOCATING OXIDOREDUCTASE COMPLEX SUBUNIT E"/>
    <property type="match status" value="1"/>
</dbReference>
<dbReference type="Pfam" id="PF02508">
    <property type="entry name" value="Rnf-Nqr"/>
    <property type="match status" value="1"/>
</dbReference>
<comment type="subunit">
    <text evidence="8">The Rnf complex is probably composed of eight subunits, including RnfA, RnfB, RnfC, RnfD, RnfE and RnfG.</text>
</comment>
<evidence type="ECO:0000256" key="1">
    <source>
        <dbReference type="ARBA" id="ARBA00004127"/>
    </source>
</evidence>
<comment type="caution">
    <text evidence="9">The sequence shown here is derived from an EMBL/GenBank/DDBJ whole genome shotgun (WGS) entry which is preliminary data.</text>
</comment>
<evidence type="ECO:0000313" key="10">
    <source>
        <dbReference type="Proteomes" id="UP000317158"/>
    </source>
</evidence>